<dbReference type="Pfam" id="PF01055">
    <property type="entry name" value="Glyco_hydro_31_2nd"/>
    <property type="match status" value="1"/>
</dbReference>
<evidence type="ECO:0000256" key="1">
    <source>
        <dbReference type="ARBA" id="ARBA00007806"/>
    </source>
</evidence>
<feature type="domain" description="Glycoside hydrolase family 31 N-terminal" evidence="4">
    <location>
        <begin position="27"/>
        <end position="215"/>
    </location>
</feature>
<sequence>MKALRTWSFTGQTGSGITLSVEGRHKLVIEILEHGLFRVRLLKDGAYRLPRTWSIAPDGDVPWEGRSRDDLGGFTCPRFALDADETRLVLTTDTLRLSVLTPLALVWECRPDPESPFAEIARDRPQDAYMVGRRDRRNRHHMRRYTDERYYGLGEKSGALERSGRRYEMRNLDAMGYDARSTDPLYKHIPFTITDRGPLGAYGLFYDTLAPCWFDLGNEKDNYHPPFRAFRADDGDLDYYFSWAPSVLEVTRRQHWLTGGTAFMPRWGLGYSGSTMAYTDSENAQERLLEFLGKLSEEDMPCDSFQMSSGYTAIHGKRYVFHWNTDRFPDARAMADAYAEAGIHLIANIKPALLDDHPLYRQVQADGLFIRDSETGEPECSPFWDGYGSHLDFTNPDTVAWWQKNLKTKLFDKGIANTWNDNNEYEVWDDEAICQGFGDPVPVNLIRPLHSQLMTRASYDAQRSDQPDKRPYLISRCACPGTQRYAQTWTGDNYTSWDTLRWNIPMGLGLSLSGFYNIGHDVGGFAGPRPGPELFLRWVQNGIFHPRFTIHSWNDDGTANEAWMYPEITPLVREALRLRARLIPYLYGLLHEAVTAGEPILRPLFLDHPDDPACRDAEFDFLLGRNLLVATVVEEAATERLVTLPESEEGWWAFDGSRWYPGGQAIRVPVALETIPLFVRGGAVLPMAGDNLRAAPSLDTERTWRIYPQPEGTAQRQTQFYDDDGTAVDALSGKHCLTRVTLERKENELHLDWHRSGTWQPAFDRITLWQAGSDPLWVNGAQVSPSRTIDFTNPVEDR</sequence>
<evidence type="ECO:0000313" key="7">
    <source>
        <dbReference type="Proteomes" id="UP000664096"/>
    </source>
</evidence>
<dbReference type="InterPro" id="IPR025887">
    <property type="entry name" value="Glyco_hydro_31_N_dom"/>
</dbReference>
<dbReference type="GO" id="GO:0005975">
    <property type="term" value="P:carbohydrate metabolic process"/>
    <property type="evidence" value="ECO:0007669"/>
    <property type="project" value="InterPro"/>
</dbReference>
<feature type="domain" description="Glycosyl hydrolase family 31 C-terminal" evidence="5">
    <location>
        <begin position="597"/>
        <end position="685"/>
    </location>
</feature>
<reference evidence="6" key="1">
    <citation type="submission" date="2020-12" db="EMBL/GenBank/DDBJ databases">
        <title>Oil enriched cultivation method for isolating marine PHA-producing bacteria.</title>
        <authorList>
            <person name="Zheng W."/>
            <person name="Yu S."/>
            <person name="Huang Y."/>
        </authorList>
    </citation>
    <scope>NUCLEOTIDE SEQUENCE</scope>
    <source>
        <strain evidence="6">SY-2-12</strain>
    </source>
</reference>
<dbReference type="Gene3D" id="2.60.40.1180">
    <property type="entry name" value="Golgi alpha-mannosidase II"/>
    <property type="match status" value="2"/>
</dbReference>
<evidence type="ECO:0000313" key="6">
    <source>
        <dbReference type="EMBL" id="MBN9672593.1"/>
    </source>
</evidence>
<organism evidence="6 7">
    <name type="scientific">Roseibium aggregatum</name>
    <dbReference type="NCBI Taxonomy" id="187304"/>
    <lineage>
        <taxon>Bacteria</taxon>
        <taxon>Pseudomonadati</taxon>
        <taxon>Pseudomonadota</taxon>
        <taxon>Alphaproteobacteria</taxon>
        <taxon>Hyphomicrobiales</taxon>
        <taxon>Stappiaceae</taxon>
        <taxon>Roseibium</taxon>
    </lineage>
</organism>
<dbReference type="InterPro" id="IPR048395">
    <property type="entry name" value="Glyco_hydro_31_C"/>
</dbReference>
<feature type="domain" description="Glycoside hydrolase family 31 TIM barrel" evidence="3">
    <location>
        <begin position="262"/>
        <end position="588"/>
    </location>
</feature>
<dbReference type="InterPro" id="IPR013780">
    <property type="entry name" value="Glyco_hydro_b"/>
</dbReference>
<accession>A0A939EHY1</accession>
<gene>
    <name evidence="6" type="ORF">JF539_19725</name>
</gene>
<dbReference type="Gene3D" id="3.20.20.80">
    <property type="entry name" value="Glycosidases"/>
    <property type="match status" value="1"/>
</dbReference>
<protein>
    <submittedName>
        <fullName evidence="6">Glycoside hydrolase family 31 protein</fullName>
    </submittedName>
</protein>
<dbReference type="EMBL" id="JAEKJZ010000004">
    <property type="protein sequence ID" value="MBN9672593.1"/>
    <property type="molecule type" value="Genomic_DNA"/>
</dbReference>
<dbReference type="CDD" id="cd06599">
    <property type="entry name" value="GH31_glycosidase_Aec37"/>
    <property type="match status" value="1"/>
</dbReference>
<dbReference type="CDD" id="cd14752">
    <property type="entry name" value="GH31_N"/>
    <property type="match status" value="1"/>
</dbReference>
<dbReference type="SUPFAM" id="SSF51011">
    <property type="entry name" value="Glycosyl hydrolase domain"/>
    <property type="match status" value="1"/>
</dbReference>
<dbReference type="Proteomes" id="UP000664096">
    <property type="component" value="Unassembled WGS sequence"/>
</dbReference>
<evidence type="ECO:0000256" key="2">
    <source>
        <dbReference type="RuleBase" id="RU361185"/>
    </source>
</evidence>
<comment type="caution">
    <text evidence="6">The sequence shown here is derived from an EMBL/GenBank/DDBJ whole genome shotgun (WGS) entry which is preliminary data.</text>
</comment>
<dbReference type="InterPro" id="IPR011013">
    <property type="entry name" value="Gal_mutarotase_sf_dom"/>
</dbReference>
<keyword evidence="2" id="KW-0326">Glycosidase</keyword>
<dbReference type="SUPFAM" id="SSF74650">
    <property type="entry name" value="Galactose mutarotase-like"/>
    <property type="match status" value="1"/>
</dbReference>
<proteinExistence type="inferred from homology"/>
<evidence type="ECO:0000259" key="3">
    <source>
        <dbReference type="Pfam" id="PF01055"/>
    </source>
</evidence>
<dbReference type="AlphaFoldDB" id="A0A939EHY1"/>
<evidence type="ECO:0000259" key="5">
    <source>
        <dbReference type="Pfam" id="PF21365"/>
    </source>
</evidence>
<dbReference type="PANTHER" id="PTHR22762">
    <property type="entry name" value="ALPHA-GLUCOSIDASE"/>
    <property type="match status" value="1"/>
</dbReference>
<dbReference type="PANTHER" id="PTHR22762:SF165">
    <property type="entry name" value="PUTATIVE (AFU_ORTHOLOGUE AFUA_1G06560)-RELATED"/>
    <property type="match status" value="1"/>
</dbReference>
<dbReference type="InterPro" id="IPR000322">
    <property type="entry name" value="Glyco_hydro_31_TIM"/>
</dbReference>
<name>A0A939EHY1_9HYPH</name>
<dbReference type="Pfam" id="PF21365">
    <property type="entry name" value="Glyco_hydro_31_3rd"/>
    <property type="match status" value="1"/>
</dbReference>
<dbReference type="SUPFAM" id="SSF51445">
    <property type="entry name" value="(Trans)glycosidases"/>
    <property type="match status" value="1"/>
</dbReference>
<dbReference type="RefSeq" id="WP_207142419.1">
    <property type="nucleotide sequence ID" value="NZ_JAEKJZ010000004.1"/>
</dbReference>
<dbReference type="Gene3D" id="2.60.40.1760">
    <property type="entry name" value="glycosyl hydrolase (family 31)"/>
    <property type="match status" value="1"/>
</dbReference>
<evidence type="ECO:0000259" key="4">
    <source>
        <dbReference type="Pfam" id="PF13802"/>
    </source>
</evidence>
<keyword evidence="2 6" id="KW-0378">Hydrolase</keyword>
<comment type="similarity">
    <text evidence="1 2">Belongs to the glycosyl hydrolase 31 family.</text>
</comment>
<dbReference type="InterPro" id="IPR017853">
    <property type="entry name" value="GH"/>
</dbReference>
<dbReference type="Pfam" id="PF13802">
    <property type="entry name" value="Gal_mutarotas_2"/>
    <property type="match status" value="1"/>
</dbReference>
<dbReference type="GO" id="GO:0004553">
    <property type="term" value="F:hydrolase activity, hydrolyzing O-glycosyl compounds"/>
    <property type="evidence" value="ECO:0007669"/>
    <property type="project" value="InterPro"/>
</dbReference>
<dbReference type="GO" id="GO:0030246">
    <property type="term" value="F:carbohydrate binding"/>
    <property type="evidence" value="ECO:0007669"/>
    <property type="project" value="InterPro"/>
</dbReference>